<reference evidence="3" key="1">
    <citation type="submission" date="2018-05" db="EMBL/GenBank/DDBJ databases">
        <authorList>
            <person name="Lanie J.A."/>
            <person name="Ng W.-L."/>
            <person name="Kazmierczak K.M."/>
            <person name="Andrzejewski T.M."/>
            <person name="Davidsen T.M."/>
            <person name="Wayne K.J."/>
            <person name="Tettelin H."/>
            <person name="Glass J.I."/>
            <person name="Rusch D."/>
            <person name="Podicherti R."/>
            <person name="Tsui H.-C.T."/>
            <person name="Winkler M.E."/>
        </authorList>
    </citation>
    <scope>NUCLEOTIDE SEQUENCE</scope>
</reference>
<dbReference type="InterPro" id="IPR000182">
    <property type="entry name" value="GNAT_dom"/>
</dbReference>
<sequence length="175" mass="19142">MLMQSKVIIREARIGEYGKVASLTMAAYRPLFAGTGLPDDLGWYGAELRDVAGRAERAEIIIAELDNQIVGSLAYHHDYASEVKSGNPEGCAGFRVLATDPSCQGLGIGSALTQWCIDRARADGRVALVLNTTDYMKAAQRLYRRLGFEPYPEIGYQIGGSQPVEVLGFRLELKD</sequence>
<evidence type="ECO:0000259" key="2">
    <source>
        <dbReference type="PROSITE" id="PS51186"/>
    </source>
</evidence>
<dbReference type="InterPro" id="IPR016181">
    <property type="entry name" value="Acyl_CoA_acyltransferase"/>
</dbReference>
<dbReference type="PANTHER" id="PTHR13947">
    <property type="entry name" value="GNAT FAMILY N-ACETYLTRANSFERASE"/>
    <property type="match status" value="1"/>
</dbReference>
<dbReference type="PANTHER" id="PTHR13947:SF37">
    <property type="entry name" value="LD18367P"/>
    <property type="match status" value="1"/>
</dbReference>
<accession>A0A381PFC8</accession>
<organism evidence="3">
    <name type="scientific">marine metagenome</name>
    <dbReference type="NCBI Taxonomy" id="408172"/>
    <lineage>
        <taxon>unclassified sequences</taxon>
        <taxon>metagenomes</taxon>
        <taxon>ecological metagenomes</taxon>
    </lineage>
</organism>
<keyword evidence="1" id="KW-0808">Transferase</keyword>
<dbReference type="PROSITE" id="PS51186">
    <property type="entry name" value="GNAT"/>
    <property type="match status" value="1"/>
</dbReference>
<protein>
    <recommendedName>
        <fullName evidence="2">N-acetyltransferase domain-containing protein</fullName>
    </recommendedName>
</protein>
<dbReference type="SUPFAM" id="SSF55729">
    <property type="entry name" value="Acyl-CoA N-acyltransferases (Nat)"/>
    <property type="match status" value="1"/>
</dbReference>
<gene>
    <name evidence="3" type="ORF">METZ01_LOCUS17037</name>
</gene>
<dbReference type="EMBL" id="UINC01000928">
    <property type="protein sequence ID" value="SUZ64183.1"/>
    <property type="molecule type" value="Genomic_DNA"/>
</dbReference>
<dbReference type="InterPro" id="IPR050769">
    <property type="entry name" value="NAT_camello-type"/>
</dbReference>
<proteinExistence type="predicted"/>
<dbReference type="Gene3D" id="3.40.630.30">
    <property type="match status" value="1"/>
</dbReference>
<evidence type="ECO:0000313" key="3">
    <source>
        <dbReference type="EMBL" id="SUZ64183.1"/>
    </source>
</evidence>
<feature type="domain" description="N-acetyltransferase" evidence="2">
    <location>
        <begin position="7"/>
        <end position="175"/>
    </location>
</feature>
<dbReference type="GO" id="GO:0008080">
    <property type="term" value="F:N-acetyltransferase activity"/>
    <property type="evidence" value="ECO:0007669"/>
    <property type="project" value="InterPro"/>
</dbReference>
<name>A0A381PFC8_9ZZZZ</name>
<dbReference type="CDD" id="cd04301">
    <property type="entry name" value="NAT_SF"/>
    <property type="match status" value="1"/>
</dbReference>
<evidence type="ECO:0000256" key="1">
    <source>
        <dbReference type="ARBA" id="ARBA00022679"/>
    </source>
</evidence>
<dbReference type="Pfam" id="PF00583">
    <property type="entry name" value="Acetyltransf_1"/>
    <property type="match status" value="1"/>
</dbReference>
<dbReference type="AlphaFoldDB" id="A0A381PFC8"/>